<feature type="transmembrane region" description="Helical" evidence="2">
    <location>
        <begin position="219"/>
        <end position="240"/>
    </location>
</feature>
<feature type="transmembrane region" description="Helical" evidence="2">
    <location>
        <begin position="75"/>
        <end position="96"/>
    </location>
</feature>
<reference evidence="5" key="2">
    <citation type="submission" date="2015-01" db="EMBL/GenBank/DDBJ databases">
        <title>Evolutionary Origins and Diversification of the Mycorrhizal Mutualists.</title>
        <authorList>
            <consortium name="DOE Joint Genome Institute"/>
            <consortium name="Mycorrhizal Genomics Consortium"/>
            <person name="Kohler A."/>
            <person name="Kuo A."/>
            <person name="Nagy L.G."/>
            <person name="Floudas D."/>
            <person name="Copeland A."/>
            <person name="Barry K.W."/>
            <person name="Cichocki N."/>
            <person name="Veneault-Fourrey C."/>
            <person name="LaButti K."/>
            <person name="Lindquist E.A."/>
            <person name="Lipzen A."/>
            <person name="Lundell T."/>
            <person name="Morin E."/>
            <person name="Murat C."/>
            <person name="Riley R."/>
            <person name="Ohm R."/>
            <person name="Sun H."/>
            <person name="Tunlid A."/>
            <person name="Henrissat B."/>
            <person name="Grigoriev I.V."/>
            <person name="Hibbett D.S."/>
            <person name="Martin F."/>
        </authorList>
    </citation>
    <scope>NUCLEOTIDE SEQUENCE [LARGE SCALE GENOMIC DNA]</scope>
    <source>
        <strain evidence="5">Zn</strain>
    </source>
</reference>
<name>A0A0C3E1K9_OIDMZ</name>
<feature type="transmembrane region" description="Helical" evidence="2">
    <location>
        <begin position="182"/>
        <end position="207"/>
    </location>
</feature>
<dbReference type="Pfam" id="PF24800">
    <property type="entry name" value="DUF7702"/>
    <property type="match status" value="1"/>
</dbReference>
<keyword evidence="5" id="KW-1185">Reference proteome</keyword>
<dbReference type="InterPro" id="IPR056119">
    <property type="entry name" value="DUF7702"/>
</dbReference>
<sequence>MALSSHDGLAIAQIVIYSPLVVLSILLCIRHSFRVFAGWLFLFIFCAIRIVGPALQLAAIKSPKTIAFHTTPIELFAVGQVVLLYTTLGLLARVANGINSIRNTGIKALYIHLIRLPLIAGIVLAIIGGITSAGTWTSSGNYPIDRLTRIGTIIIVAAFAVIVLMALGFVPRRAEAGHSDALLLDTVLASFPLILIRLIYSLLIAYVDDAAFNPLDGNAAAQGLMAVAEEAIVVILYVIAGFKISRLPKNATAKSENKSSRRRSRITRGQRLQNFSSRVWGRKAAQPNAAGVDPKEEFAESAC</sequence>
<keyword evidence="2" id="KW-0472">Membrane</keyword>
<gene>
    <name evidence="4" type="ORF">OIDMADRAFT_48055</name>
</gene>
<feature type="transmembrane region" description="Helical" evidence="2">
    <location>
        <begin position="12"/>
        <end position="29"/>
    </location>
</feature>
<dbReference type="EMBL" id="KN832870">
    <property type="protein sequence ID" value="KIN08178.1"/>
    <property type="molecule type" value="Genomic_DNA"/>
</dbReference>
<feature type="transmembrane region" description="Helical" evidence="2">
    <location>
        <begin position="36"/>
        <end position="55"/>
    </location>
</feature>
<dbReference type="Proteomes" id="UP000054321">
    <property type="component" value="Unassembled WGS sequence"/>
</dbReference>
<organism evidence="4 5">
    <name type="scientific">Oidiodendron maius (strain Zn)</name>
    <dbReference type="NCBI Taxonomy" id="913774"/>
    <lineage>
        <taxon>Eukaryota</taxon>
        <taxon>Fungi</taxon>
        <taxon>Dikarya</taxon>
        <taxon>Ascomycota</taxon>
        <taxon>Pezizomycotina</taxon>
        <taxon>Leotiomycetes</taxon>
        <taxon>Leotiomycetes incertae sedis</taxon>
        <taxon>Myxotrichaceae</taxon>
        <taxon>Oidiodendron</taxon>
    </lineage>
</organism>
<reference evidence="4 5" key="1">
    <citation type="submission" date="2014-04" db="EMBL/GenBank/DDBJ databases">
        <authorList>
            <consortium name="DOE Joint Genome Institute"/>
            <person name="Kuo A."/>
            <person name="Martino E."/>
            <person name="Perotto S."/>
            <person name="Kohler A."/>
            <person name="Nagy L.G."/>
            <person name="Floudas D."/>
            <person name="Copeland A."/>
            <person name="Barry K.W."/>
            <person name="Cichocki N."/>
            <person name="Veneault-Fourrey C."/>
            <person name="LaButti K."/>
            <person name="Lindquist E.A."/>
            <person name="Lipzen A."/>
            <person name="Lundell T."/>
            <person name="Morin E."/>
            <person name="Murat C."/>
            <person name="Sun H."/>
            <person name="Tunlid A."/>
            <person name="Henrissat B."/>
            <person name="Grigoriev I.V."/>
            <person name="Hibbett D.S."/>
            <person name="Martin F."/>
            <person name="Nordberg H.P."/>
            <person name="Cantor M.N."/>
            <person name="Hua S.X."/>
        </authorList>
    </citation>
    <scope>NUCLEOTIDE SEQUENCE [LARGE SCALE GENOMIC DNA]</scope>
    <source>
        <strain evidence="4 5">Zn</strain>
    </source>
</reference>
<feature type="region of interest" description="Disordered" evidence="1">
    <location>
        <begin position="253"/>
        <end position="303"/>
    </location>
</feature>
<dbReference type="PANTHER" id="PTHR42109">
    <property type="entry name" value="UNPLACED GENOMIC SCAFFOLD UM_SCAF_CONTIG_1.265, WHOLE GENOME SHOTGUN SEQUENCE"/>
    <property type="match status" value="1"/>
</dbReference>
<protein>
    <recommendedName>
        <fullName evidence="3">DUF7702 domain-containing protein</fullName>
    </recommendedName>
</protein>
<evidence type="ECO:0000313" key="5">
    <source>
        <dbReference type="Proteomes" id="UP000054321"/>
    </source>
</evidence>
<dbReference type="OrthoDB" id="2560628at2759"/>
<dbReference type="InParanoid" id="A0A0C3E1K9"/>
<dbReference type="AlphaFoldDB" id="A0A0C3E1K9"/>
<feature type="transmembrane region" description="Helical" evidence="2">
    <location>
        <begin position="150"/>
        <end position="170"/>
    </location>
</feature>
<evidence type="ECO:0000256" key="2">
    <source>
        <dbReference type="SAM" id="Phobius"/>
    </source>
</evidence>
<dbReference type="HOGENOM" id="CLU_064985_0_2_1"/>
<evidence type="ECO:0000256" key="1">
    <source>
        <dbReference type="SAM" id="MobiDB-lite"/>
    </source>
</evidence>
<proteinExistence type="predicted"/>
<keyword evidence="2" id="KW-1133">Transmembrane helix</keyword>
<feature type="domain" description="DUF7702" evidence="3">
    <location>
        <begin position="3"/>
        <end position="245"/>
    </location>
</feature>
<evidence type="ECO:0000313" key="4">
    <source>
        <dbReference type="EMBL" id="KIN08178.1"/>
    </source>
</evidence>
<feature type="compositionally biased region" description="Basic and acidic residues" evidence="1">
    <location>
        <begin position="293"/>
        <end position="303"/>
    </location>
</feature>
<keyword evidence="2" id="KW-0812">Transmembrane</keyword>
<feature type="transmembrane region" description="Helical" evidence="2">
    <location>
        <begin position="108"/>
        <end position="130"/>
    </location>
</feature>
<dbReference type="PANTHER" id="PTHR42109:SF2">
    <property type="entry name" value="INTEGRAL MEMBRANE PROTEIN"/>
    <property type="match status" value="1"/>
</dbReference>
<evidence type="ECO:0000259" key="3">
    <source>
        <dbReference type="Pfam" id="PF24800"/>
    </source>
</evidence>
<accession>A0A0C3E1K9</accession>